<feature type="domain" description="DUF5801" evidence="2">
    <location>
        <begin position="1"/>
        <end position="128"/>
    </location>
</feature>
<organism evidence="3 4">
    <name type="scientific">Halomonas koreensis</name>
    <dbReference type="NCBI Taxonomy" id="245385"/>
    <lineage>
        <taxon>Bacteria</taxon>
        <taxon>Pseudomonadati</taxon>
        <taxon>Pseudomonadota</taxon>
        <taxon>Gammaproteobacteria</taxon>
        <taxon>Oceanospirillales</taxon>
        <taxon>Halomonadaceae</taxon>
        <taxon>Halomonas</taxon>
    </lineage>
</organism>
<dbReference type="InterPro" id="IPR043824">
    <property type="entry name" value="DUF5801"/>
</dbReference>
<evidence type="ECO:0000313" key="3">
    <source>
        <dbReference type="EMBL" id="MDR5868476.1"/>
    </source>
</evidence>
<dbReference type="EMBL" id="JARWAK010000020">
    <property type="protein sequence ID" value="MDR5868476.1"/>
    <property type="molecule type" value="Genomic_DNA"/>
</dbReference>
<proteinExistence type="predicted"/>
<comment type="caution">
    <text evidence="3">The sequence shown here is derived from an EMBL/GenBank/DDBJ whole genome shotgun (WGS) entry which is preliminary data.</text>
</comment>
<sequence>DGAGQTDIDYALQLAVAEGTASGLTSGGEAINLYINGDGTLVTGSTAADEGSVAAGNTIFTLSLNSTTGVLTQTQSGVIDHDQTDTYDGAYISDEKLLADGLVELVASAETTDSEGDTSGVNSETLDLGGNVRFGDDGPDISDLDDTTMLAFAAGASGGDLGFLEYGADGEGDFVITSASFNMASDSALGTVTATLAEDGKSWVLSSDLIVDGEEFGDFFKITVDGSGTGSYTAEVLKDAPLIEVALIEDTTTPGGPVEEVDLPEGNPIVTLDGFLFESQDTGNLRQTYLDGDLEEPEDADAELDDINISNKGAALFDNQFDAGEGLALNFNEGVAGARFIVQGGTGSPGSTLTIKMAAYDAEGNIVKDADGNEVREVSFTLPKGNASQEVVFEAAAGEEIHQLILIHDAEDNGFRIPEIFAFTYADIPDIEGTVNVETSDGDDDVATDSFDFSIDGDGDGVIDTPEEGALVG</sequence>
<feature type="non-terminal residue" evidence="3">
    <location>
        <position position="1"/>
    </location>
</feature>
<feature type="region of interest" description="Disordered" evidence="1">
    <location>
        <begin position="110"/>
        <end position="129"/>
    </location>
</feature>
<accession>A0ABU1G6B8</accession>
<keyword evidence="4" id="KW-1185">Reference proteome</keyword>
<evidence type="ECO:0000313" key="4">
    <source>
        <dbReference type="Proteomes" id="UP001264519"/>
    </source>
</evidence>
<dbReference type="Pfam" id="PF19116">
    <property type="entry name" value="DUF5801"/>
    <property type="match status" value="1"/>
</dbReference>
<protein>
    <submittedName>
        <fullName evidence="3">DUF5801 repeats-in-toxin domain-containing protein</fullName>
    </submittedName>
</protein>
<name>A0ABU1G6B8_9GAMM</name>
<evidence type="ECO:0000256" key="1">
    <source>
        <dbReference type="SAM" id="MobiDB-lite"/>
    </source>
</evidence>
<reference evidence="3 4" key="1">
    <citation type="submission" date="2023-04" db="EMBL/GenBank/DDBJ databases">
        <title>A long-awaited taxogenomic arrangement of the family Halomonadaceae.</title>
        <authorList>
            <person name="De La Haba R."/>
            <person name="Chuvochina M."/>
            <person name="Wittouck S."/>
            <person name="Arahal D.R."/>
            <person name="Sanchez-Porro C."/>
            <person name="Hugenholtz P."/>
            <person name="Ventosa A."/>
        </authorList>
    </citation>
    <scope>NUCLEOTIDE SEQUENCE [LARGE SCALE GENOMIC DNA]</scope>
    <source>
        <strain evidence="3 4">DSM 23530</strain>
    </source>
</reference>
<dbReference type="RefSeq" id="WP_309654051.1">
    <property type="nucleotide sequence ID" value="NZ_JARWAK010000020.1"/>
</dbReference>
<evidence type="ECO:0000259" key="2">
    <source>
        <dbReference type="Pfam" id="PF19116"/>
    </source>
</evidence>
<dbReference type="Proteomes" id="UP001264519">
    <property type="component" value="Unassembled WGS sequence"/>
</dbReference>
<gene>
    <name evidence="3" type="ORF">QC818_16950</name>
</gene>